<reference evidence="3 4" key="1">
    <citation type="submission" date="2019-01" db="EMBL/GenBank/DDBJ databases">
        <title>A draft genome assembly of the solar-powered sea slug Elysia chlorotica.</title>
        <authorList>
            <person name="Cai H."/>
            <person name="Li Q."/>
            <person name="Fang X."/>
            <person name="Li J."/>
            <person name="Curtis N.E."/>
            <person name="Altenburger A."/>
            <person name="Shibata T."/>
            <person name="Feng M."/>
            <person name="Maeda T."/>
            <person name="Schwartz J.A."/>
            <person name="Shigenobu S."/>
            <person name="Lundholm N."/>
            <person name="Nishiyama T."/>
            <person name="Yang H."/>
            <person name="Hasebe M."/>
            <person name="Li S."/>
            <person name="Pierce S.K."/>
            <person name="Wang J."/>
        </authorList>
    </citation>
    <scope>NUCLEOTIDE SEQUENCE [LARGE SCALE GENOMIC DNA]</scope>
    <source>
        <strain evidence="3">EC2010</strain>
        <tissue evidence="3">Whole organism of an adult</tissue>
    </source>
</reference>
<evidence type="ECO:0000313" key="4">
    <source>
        <dbReference type="Proteomes" id="UP000271974"/>
    </source>
</evidence>
<feature type="transmembrane region" description="Helical" evidence="2">
    <location>
        <begin position="158"/>
        <end position="179"/>
    </location>
</feature>
<dbReference type="Proteomes" id="UP000271974">
    <property type="component" value="Unassembled WGS sequence"/>
</dbReference>
<dbReference type="OrthoDB" id="6206419at2759"/>
<comment type="caution">
    <text evidence="3">The sequence shown here is derived from an EMBL/GenBank/DDBJ whole genome shotgun (WGS) entry which is preliminary data.</text>
</comment>
<feature type="non-terminal residue" evidence="3">
    <location>
        <position position="1"/>
    </location>
</feature>
<feature type="transmembrane region" description="Helical" evidence="2">
    <location>
        <begin position="37"/>
        <end position="59"/>
    </location>
</feature>
<dbReference type="AlphaFoldDB" id="A0A433TAV2"/>
<keyword evidence="4" id="KW-1185">Reference proteome</keyword>
<feature type="transmembrane region" description="Helical" evidence="2">
    <location>
        <begin position="115"/>
        <end position="137"/>
    </location>
</feature>
<dbReference type="GO" id="GO:0004888">
    <property type="term" value="F:transmembrane signaling receptor activity"/>
    <property type="evidence" value="ECO:0007669"/>
    <property type="project" value="InterPro"/>
</dbReference>
<feature type="non-terminal residue" evidence="3">
    <location>
        <position position="180"/>
    </location>
</feature>
<keyword evidence="2" id="KW-1133">Transmembrane helix</keyword>
<keyword evidence="2" id="KW-0472">Membrane</keyword>
<sequence length="180" mass="19587">ASHNSTVTPTRSLDSEVPVDGEFSDLTIEYASIVLKMYVNVGLGLGGIVANLINCVIFYTMGLSDGVSQNFLILSVSDGVVAAAYMVNFISYILLHSVFTADSANLETLLKVFNWSMGLIYLCQTISYITTTVIAIVRCCCVTMPLRVKRVWTVRRQLVTIVVSSLCVNLVNVVCLSLMG</sequence>
<keyword evidence="2" id="KW-0812">Transmembrane</keyword>
<name>A0A433TAV2_ELYCH</name>
<evidence type="ECO:0000256" key="2">
    <source>
        <dbReference type="SAM" id="Phobius"/>
    </source>
</evidence>
<organism evidence="3 4">
    <name type="scientific">Elysia chlorotica</name>
    <name type="common">Eastern emerald elysia</name>
    <name type="synonym">Sea slug</name>
    <dbReference type="NCBI Taxonomy" id="188477"/>
    <lineage>
        <taxon>Eukaryota</taxon>
        <taxon>Metazoa</taxon>
        <taxon>Spiralia</taxon>
        <taxon>Lophotrochozoa</taxon>
        <taxon>Mollusca</taxon>
        <taxon>Gastropoda</taxon>
        <taxon>Heterobranchia</taxon>
        <taxon>Euthyneura</taxon>
        <taxon>Panpulmonata</taxon>
        <taxon>Sacoglossa</taxon>
        <taxon>Placobranchoidea</taxon>
        <taxon>Plakobranchidae</taxon>
        <taxon>Elysia</taxon>
    </lineage>
</organism>
<evidence type="ECO:0000256" key="1">
    <source>
        <dbReference type="ARBA" id="ARBA00005692"/>
    </source>
</evidence>
<dbReference type="InterPro" id="IPR000609">
    <property type="entry name" value="7TM_GPCR_serpentine_rcpt_Srg"/>
</dbReference>
<dbReference type="Gene3D" id="1.20.1070.10">
    <property type="entry name" value="Rhodopsin 7-helix transmembrane proteins"/>
    <property type="match status" value="1"/>
</dbReference>
<dbReference type="GO" id="GO:0016020">
    <property type="term" value="C:membrane"/>
    <property type="evidence" value="ECO:0007669"/>
    <property type="project" value="InterPro"/>
</dbReference>
<evidence type="ECO:0000313" key="3">
    <source>
        <dbReference type="EMBL" id="RUS78660.1"/>
    </source>
</evidence>
<evidence type="ECO:0008006" key="5">
    <source>
        <dbReference type="Google" id="ProtNLM"/>
    </source>
</evidence>
<feature type="transmembrane region" description="Helical" evidence="2">
    <location>
        <begin position="71"/>
        <end position="95"/>
    </location>
</feature>
<dbReference type="SUPFAM" id="SSF81321">
    <property type="entry name" value="Family A G protein-coupled receptor-like"/>
    <property type="match status" value="1"/>
</dbReference>
<dbReference type="Pfam" id="PF02118">
    <property type="entry name" value="Srg"/>
    <property type="match status" value="1"/>
</dbReference>
<dbReference type="GO" id="GO:0007606">
    <property type="term" value="P:sensory perception of chemical stimulus"/>
    <property type="evidence" value="ECO:0007669"/>
    <property type="project" value="InterPro"/>
</dbReference>
<gene>
    <name evidence="3" type="ORF">EGW08_013587</name>
</gene>
<comment type="similarity">
    <text evidence="1">Belongs to the nematode receptor-like protein srg family.</text>
</comment>
<protein>
    <recommendedName>
        <fullName evidence="5">G-protein coupled receptors family 1 profile domain-containing protein</fullName>
    </recommendedName>
</protein>
<dbReference type="EMBL" id="RQTK01000497">
    <property type="protein sequence ID" value="RUS78660.1"/>
    <property type="molecule type" value="Genomic_DNA"/>
</dbReference>
<accession>A0A433TAV2</accession>
<proteinExistence type="inferred from homology"/>